<dbReference type="AlphaFoldDB" id="A0A1V0RUG0"/>
<dbReference type="Proteomes" id="UP000192273">
    <property type="component" value="Chromosome"/>
</dbReference>
<keyword evidence="2" id="KW-0378">Hydrolase</keyword>
<dbReference type="PANTHER" id="PTHR43798">
    <property type="entry name" value="MONOACYLGLYCEROL LIPASE"/>
    <property type="match status" value="1"/>
</dbReference>
<dbReference type="Pfam" id="PF00561">
    <property type="entry name" value="Abhydrolase_1"/>
    <property type="match status" value="1"/>
</dbReference>
<dbReference type="InterPro" id="IPR017497">
    <property type="entry name" value="BchO"/>
</dbReference>
<evidence type="ECO:0000259" key="1">
    <source>
        <dbReference type="Pfam" id="PF00561"/>
    </source>
</evidence>
<name>A0A1V0RUG0_9RHOB</name>
<dbReference type="GO" id="GO:0016020">
    <property type="term" value="C:membrane"/>
    <property type="evidence" value="ECO:0007669"/>
    <property type="project" value="TreeGrafter"/>
</dbReference>
<proteinExistence type="predicted"/>
<dbReference type="GO" id="GO:0047372">
    <property type="term" value="F:monoacylglycerol lipase activity"/>
    <property type="evidence" value="ECO:0007669"/>
    <property type="project" value="TreeGrafter"/>
</dbReference>
<dbReference type="InterPro" id="IPR050266">
    <property type="entry name" value="AB_hydrolase_sf"/>
</dbReference>
<dbReference type="PANTHER" id="PTHR43798:SF33">
    <property type="entry name" value="HYDROLASE, PUTATIVE (AFU_ORTHOLOGUE AFUA_2G14860)-RELATED"/>
    <property type="match status" value="1"/>
</dbReference>
<evidence type="ECO:0000313" key="3">
    <source>
        <dbReference type="Proteomes" id="UP000192273"/>
    </source>
</evidence>
<protein>
    <submittedName>
        <fullName evidence="2">2-hydroxy-6-oxononadienedioate/2-hydroxy-6-oxononatrienedioate hydrolase</fullName>
        <ecNumber evidence="2">3.7.1.14</ecNumber>
    </submittedName>
</protein>
<dbReference type="InterPro" id="IPR000073">
    <property type="entry name" value="AB_hydrolase_1"/>
</dbReference>
<evidence type="ECO:0000313" key="2">
    <source>
        <dbReference type="EMBL" id="ARE85326.1"/>
    </source>
</evidence>
<sequence>MDWQRDLATWPLNAQSRRIHHPPHQWHLQEMGNGPLALLLHGAGASTHSWRDLMPLLALSHRVIALDLPGQGFSRAGDRRRLGLPGMAGDIAALCQSEGWHPDLILGHSAGGAIALELATRLRTPTDQPPDIACVNAALGPFEGVAGWLFPVLAKVLALNPLTPTLFTLGTDKLTRARRLIESTGSRLTPEGLMLYARLIGDRAHVDGTLQMMAQWDVAPLLTRLGAIPNRCLLITGTSDLAVPPETSARAAAQMPRARTLSLDGLGHVAQEEDAARVLAAILDPGNWPD</sequence>
<feature type="domain" description="AB hydrolase-1" evidence="1">
    <location>
        <begin position="38"/>
        <end position="274"/>
    </location>
</feature>
<reference evidence="2 3" key="1">
    <citation type="submission" date="2017-03" db="EMBL/GenBank/DDBJ databases">
        <title>Genome Sequence of Roseovarius mucosus strain SMR3 Isolated from a culture of the Diatom Skeletonema marinoi.</title>
        <authorList>
            <person name="Topel M."/>
            <person name="Pinder M."/>
            <person name="Johansson O.N."/>
            <person name="Kourtchenko O."/>
            <person name="Godhe A."/>
            <person name="Clarke A.K."/>
        </authorList>
    </citation>
    <scope>NUCLEOTIDE SEQUENCE [LARGE SCALE GENOMIC DNA]</scope>
    <source>
        <strain evidence="2 3">SMR3</strain>
    </source>
</reference>
<dbReference type="KEGG" id="rmm:ROSMUCSMR3_03879"/>
<dbReference type="GO" id="GO:0046464">
    <property type="term" value="P:acylglycerol catabolic process"/>
    <property type="evidence" value="ECO:0007669"/>
    <property type="project" value="TreeGrafter"/>
</dbReference>
<dbReference type="InterPro" id="IPR029058">
    <property type="entry name" value="AB_hydrolase_fold"/>
</dbReference>
<dbReference type="Gene3D" id="3.40.50.1820">
    <property type="entry name" value="alpha/beta hydrolase"/>
    <property type="match status" value="1"/>
</dbReference>
<dbReference type="RefSeq" id="WP_081508400.1">
    <property type="nucleotide sequence ID" value="NZ_CP020474.1"/>
</dbReference>
<dbReference type="EMBL" id="CP020474">
    <property type="protein sequence ID" value="ARE85326.1"/>
    <property type="molecule type" value="Genomic_DNA"/>
</dbReference>
<accession>A0A1V0RUG0</accession>
<dbReference type="EC" id="3.7.1.14" evidence="2"/>
<dbReference type="SUPFAM" id="SSF53474">
    <property type="entry name" value="alpha/beta-Hydrolases"/>
    <property type="match status" value="1"/>
</dbReference>
<dbReference type="OrthoDB" id="9804723at2"/>
<dbReference type="NCBIfam" id="TIGR03056">
    <property type="entry name" value="bchO_mg_che_rel"/>
    <property type="match status" value="1"/>
</dbReference>
<organism evidence="2 3">
    <name type="scientific">Roseovarius mucosus</name>
    <dbReference type="NCBI Taxonomy" id="215743"/>
    <lineage>
        <taxon>Bacteria</taxon>
        <taxon>Pseudomonadati</taxon>
        <taxon>Pseudomonadota</taxon>
        <taxon>Alphaproteobacteria</taxon>
        <taxon>Rhodobacterales</taxon>
        <taxon>Roseobacteraceae</taxon>
        <taxon>Roseovarius</taxon>
    </lineage>
</organism>
<gene>
    <name evidence="2" type="primary">mhpC</name>
    <name evidence="2" type="ORF">ROSMUCSMR3_03879</name>
</gene>
<dbReference type="PRINTS" id="PR00111">
    <property type="entry name" value="ABHYDROLASE"/>
</dbReference>
<keyword evidence="3" id="KW-1185">Reference proteome</keyword>